<evidence type="ECO:0000313" key="2">
    <source>
        <dbReference type="EMBL" id="GEL26790.1"/>
    </source>
</evidence>
<gene>
    <name evidence="2" type="ORF">PSU4_57440</name>
</gene>
<protein>
    <submittedName>
        <fullName evidence="2">Uncharacterized protein</fullName>
    </submittedName>
</protein>
<dbReference type="OrthoDB" id="3573543at2"/>
<dbReference type="AlphaFoldDB" id="A0A511DPP3"/>
<evidence type="ECO:0000256" key="1">
    <source>
        <dbReference type="SAM" id="Phobius"/>
    </source>
</evidence>
<proteinExistence type="predicted"/>
<feature type="transmembrane region" description="Helical" evidence="1">
    <location>
        <begin position="68"/>
        <end position="89"/>
    </location>
</feature>
<reference evidence="2 3" key="1">
    <citation type="submission" date="2019-07" db="EMBL/GenBank/DDBJ databases">
        <title>Whole genome shotgun sequence of Pseudonocardia sulfidoxydans NBRC 16205.</title>
        <authorList>
            <person name="Hosoyama A."/>
            <person name="Uohara A."/>
            <person name="Ohji S."/>
            <person name="Ichikawa N."/>
        </authorList>
    </citation>
    <scope>NUCLEOTIDE SEQUENCE [LARGE SCALE GENOMIC DNA]</scope>
    <source>
        <strain evidence="2 3">NBRC 16205</strain>
    </source>
</reference>
<sequence>MSSPRPRGRCVGPLVALAVVAAALAAVAAWNPFHLVWSGRCATVLVAAALVLSVAAATLRLQTTGARAAVVVAGVLVVAAWSAAAWVSAALTPELVVISEVAGPPGSRIRLALVEVQTLAVDGRTFSVRARAGTGALAQESVVWTVRSAEIPRPQPRFVDARHVEIIDAAGCTLRSDVDPVTLGVDPVDAPERSTGCG</sequence>
<accession>A0A511DPP3</accession>
<keyword evidence="1" id="KW-0812">Transmembrane</keyword>
<keyword evidence="3" id="KW-1185">Reference proteome</keyword>
<name>A0A511DPP3_9PSEU</name>
<dbReference type="EMBL" id="BJVJ01000112">
    <property type="protein sequence ID" value="GEL26790.1"/>
    <property type="molecule type" value="Genomic_DNA"/>
</dbReference>
<keyword evidence="1" id="KW-0472">Membrane</keyword>
<feature type="transmembrane region" description="Helical" evidence="1">
    <location>
        <begin position="35"/>
        <end position="56"/>
    </location>
</feature>
<dbReference type="RefSeq" id="WP_147115482.1">
    <property type="nucleotide sequence ID" value="NZ_BJVJ01000112.1"/>
</dbReference>
<comment type="caution">
    <text evidence="2">The sequence shown here is derived from an EMBL/GenBank/DDBJ whole genome shotgun (WGS) entry which is preliminary data.</text>
</comment>
<organism evidence="2 3">
    <name type="scientific">Pseudonocardia sulfidoxydans NBRC 16205</name>
    <dbReference type="NCBI Taxonomy" id="1223511"/>
    <lineage>
        <taxon>Bacteria</taxon>
        <taxon>Bacillati</taxon>
        <taxon>Actinomycetota</taxon>
        <taxon>Actinomycetes</taxon>
        <taxon>Pseudonocardiales</taxon>
        <taxon>Pseudonocardiaceae</taxon>
        <taxon>Pseudonocardia</taxon>
    </lineage>
</organism>
<keyword evidence="1" id="KW-1133">Transmembrane helix</keyword>
<evidence type="ECO:0000313" key="3">
    <source>
        <dbReference type="Proteomes" id="UP000321685"/>
    </source>
</evidence>
<dbReference type="Proteomes" id="UP000321685">
    <property type="component" value="Unassembled WGS sequence"/>
</dbReference>